<organism evidence="10 11">
    <name type="scientific">Parascedosporium putredinis</name>
    <dbReference type="NCBI Taxonomy" id="1442378"/>
    <lineage>
        <taxon>Eukaryota</taxon>
        <taxon>Fungi</taxon>
        <taxon>Dikarya</taxon>
        <taxon>Ascomycota</taxon>
        <taxon>Pezizomycotina</taxon>
        <taxon>Sordariomycetes</taxon>
        <taxon>Hypocreomycetidae</taxon>
        <taxon>Microascales</taxon>
        <taxon>Microascaceae</taxon>
        <taxon>Parascedosporium</taxon>
    </lineage>
</organism>
<dbReference type="InterPro" id="IPR036544">
    <property type="entry name" value="QCR7_sf"/>
</dbReference>
<keyword evidence="6 9" id="KW-0249">Electron transport</keyword>
<dbReference type="Pfam" id="PF02271">
    <property type="entry name" value="UCR_14kD"/>
    <property type="match status" value="1"/>
</dbReference>
<accession>A0A9P1H4B1</accession>
<evidence type="ECO:0000256" key="7">
    <source>
        <dbReference type="ARBA" id="ARBA00023128"/>
    </source>
</evidence>
<protein>
    <recommendedName>
        <fullName evidence="9">Cytochrome b-c1 complex subunit 7</fullName>
    </recommendedName>
</protein>
<keyword evidence="3 9" id="KW-0813">Transport</keyword>
<dbReference type="OrthoDB" id="425749at2759"/>
<comment type="subcellular location">
    <subcellularLocation>
        <location evidence="1">Mitochondrion inner membrane</location>
        <topology evidence="1">Peripheral membrane protein</topology>
        <orientation evidence="1">Matrix side</orientation>
    </subcellularLocation>
</comment>
<evidence type="ECO:0000256" key="6">
    <source>
        <dbReference type="ARBA" id="ARBA00022982"/>
    </source>
</evidence>
<gene>
    <name evidence="10" type="ORF">PPNO1_LOCUS5044</name>
</gene>
<keyword evidence="5 9" id="KW-0999">Mitochondrion inner membrane</keyword>
<dbReference type="InterPro" id="IPR003197">
    <property type="entry name" value="QCR7"/>
</dbReference>
<proteinExistence type="inferred from homology"/>
<comment type="caution">
    <text evidence="10">The sequence shown here is derived from an EMBL/GenBank/DDBJ whole genome shotgun (WGS) entry which is preliminary data.</text>
</comment>
<dbReference type="Gene3D" id="1.10.1090.10">
    <property type="entry name" value="Cytochrome b-c1 complex subunit 7"/>
    <property type="match status" value="1"/>
</dbReference>
<evidence type="ECO:0000313" key="11">
    <source>
        <dbReference type="Proteomes" id="UP000838763"/>
    </source>
</evidence>
<dbReference type="AlphaFoldDB" id="A0A9P1H4B1"/>
<dbReference type="PIRSF" id="PIRSF000022">
    <property type="entry name" value="Bc1_14K"/>
    <property type="match status" value="1"/>
</dbReference>
<name>A0A9P1H4B1_9PEZI</name>
<dbReference type="GO" id="GO:0005743">
    <property type="term" value="C:mitochondrial inner membrane"/>
    <property type="evidence" value="ECO:0007669"/>
    <property type="project" value="UniProtKB-SubCell"/>
</dbReference>
<keyword evidence="11" id="KW-1185">Reference proteome</keyword>
<evidence type="ECO:0000256" key="4">
    <source>
        <dbReference type="ARBA" id="ARBA00022660"/>
    </source>
</evidence>
<dbReference type="PANTHER" id="PTHR12022">
    <property type="entry name" value="UBIQUINOL-CYTOCHROME C REDUCTASE COMPLEX 14 KD PROTEIN"/>
    <property type="match status" value="1"/>
</dbReference>
<dbReference type="PANTHER" id="PTHR12022:SF0">
    <property type="entry name" value="CYTOCHROME B-C1 COMPLEX SUBUNIT 7"/>
    <property type="match status" value="1"/>
</dbReference>
<evidence type="ECO:0000256" key="5">
    <source>
        <dbReference type="ARBA" id="ARBA00022792"/>
    </source>
</evidence>
<comment type="similarity">
    <text evidence="2 9">Belongs to the UQCRB/QCR7 family.</text>
</comment>
<dbReference type="EMBL" id="CALLCH030000012">
    <property type="protein sequence ID" value="CAI4215331.1"/>
    <property type="molecule type" value="Genomic_DNA"/>
</dbReference>
<evidence type="ECO:0000256" key="8">
    <source>
        <dbReference type="ARBA" id="ARBA00023136"/>
    </source>
</evidence>
<dbReference type="GO" id="GO:0045275">
    <property type="term" value="C:respiratory chain complex III"/>
    <property type="evidence" value="ECO:0007669"/>
    <property type="project" value="InterPro"/>
</dbReference>
<keyword evidence="7 9" id="KW-0496">Mitochondrion</keyword>
<reference evidence="10" key="1">
    <citation type="submission" date="2022-11" db="EMBL/GenBank/DDBJ databases">
        <authorList>
            <person name="Scott C."/>
            <person name="Bruce N."/>
        </authorList>
    </citation>
    <scope>NUCLEOTIDE SEQUENCE</scope>
</reference>
<evidence type="ECO:0000256" key="9">
    <source>
        <dbReference type="PIRNR" id="PIRNR000022"/>
    </source>
</evidence>
<evidence type="ECO:0000256" key="3">
    <source>
        <dbReference type="ARBA" id="ARBA00022448"/>
    </source>
</evidence>
<comment type="function">
    <text evidence="9">Component of the ubiquinol-cytochrome c oxidoreductase, a multisubunit transmembrane complex that is part of the mitochondrial electron transport chain which drives oxidative phosphorylation.</text>
</comment>
<keyword evidence="4 9" id="KW-0679">Respiratory chain</keyword>
<evidence type="ECO:0000256" key="1">
    <source>
        <dbReference type="ARBA" id="ARBA00004443"/>
    </source>
</evidence>
<dbReference type="Proteomes" id="UP000838763">
    <property type="component" value="Unassembled WGS sequence"/>
</dbReference>
<evidence type="ECO:0000256" key="2">
    <source>
        <dbReference type="ARBA" id="ARBA00008554"/>
    </source>
</evidence>
<sequence length="98" mass="11392">MSSVTKLTGAVKYDDCLDMEESPIGQLALKRLSPKESYDRVYRIRRAFQLSISHKILPKEQWTKVEEDKPYLQPIIDQIKAEINEKEALDSMEVVKTH</sequence>
<evidence type="ECO:0000313" key="10">
    <source>
        <dbReference type="EMBL" id="CAI4215331.1"/>
    </source>
</evidence>
<dbReference type="SUPFAM" id="SSF81524">
    <property type="entry name" value="14 kDa protein of cytochrome bc1 complex (Ubiquinol-cytochrome c reductase)"/>
    <property type="match status" value="1"/>
</dbReference>
<keyword evidence="8 9" id="KW-0472">Membrane</keyword>
<dbReference type="GO" id="GO:0006122">
    <property type="term" value="P:mitochondrial electron transport, ubiquinol to cytochrome c"/>
    <property type="evidence" value="ECO:0007669"/>
    <property type="project" value="InterPro"/>
</dbReference>